<dbReference type="EMBL" id="VJMJ01000167">
    <property type="protein sequence ID" value="KAF0729161.1"/>
    <property type="molecule type" value="Genomic_DNA"/>
</dbReference>
<accession>A0A6G0WP57</accession>
<dbReference type="SUPFAM" id="SSF48452">
    <property type="entry name" value="TPR-like"/>
    <property type="match status" value="1"/>
</dbReference>
<evidence type="ECO:0000313" key="5">
    <source>
        <dbReference type="Proteomes" id="UP000481153"/>
    </source>
</evidence>
<gene>
    <name evidence="4" type="ORF">Ae201684_013139</name>
</gene>
<dbReference type="SMART" id="SM00028">
    <property type="entry name" value="TPR"/>
    <property type="match status" value="4"/>
</dbReference>
<dbReference type="PANTHER" id="PTHR45641:SF19">
    <property type="entry name" value="NEPHROCYSTIN-3"/>
    <property type="match status" value="1"/>
</dbReference>
<dbReference type="Pfam" id="PF13424">
    <property type="entry name" value="TPR_12"/>
    <property type="match status" value="1"/>
</dbReference>
<evidence type="ECO:0000256" key="3">
    <source>
        <dbReference type="PROSITE-ProRule" id="PRU00339"/>
    </source>
</evidence>
<keyword evidence="2 3" id="KW-0802">TPR repeat</keyword>
<evidence type="ECO:0000256" key="2">
    <source>
        <dbReference type="ARBA" id="ARBA00022803"/>
    </source>
</evidence>
<evidence type="ECO:0000256" key="1">
    <source>
        <dbReference type="ARBA" id="ARBA00022737"/>
    </source>
</evidence>
<dbReference type="Proteomes" id="UP000481153">
    <property type="component" value="Unassembled WGS sequence"/>
</dbReference>
<protein>
    <submittedName>
        <fullName evidence="4">Uncharacterized protein</fullName>
    </submittedName>
</protein>
<dbReference type="PANTHER" id="PTHR45641">
    <property type="entry name" value="TETRATRICOPEPTIDE REPEAT PROTEIN (AFU_ORTHOLOGUE AFUA_6G03870)"/>
    <property type="match status" value="1"/>
</dbReference>
<dbReference type="PROSITE" id="PS50005">
    <property type="entry name" value="TPR"/>
    <property type="match status" value="1"/>
</dbReference>
<keyword evidence="5" id="KW-1185">Reference proteome</keyword>
<organism evidence="4 5">
    <name type="scientific">Aphanomyces euteiches</name>
    <dbReference type="NCBI Taxonomy" id="100861"/>
    <lineage>
        <taxon>Eukaryota</taxon>
        <taxon>Sar</taxon>
        <taxon>Stramenopiles</taxon>
        <taxon>Oomycota</taxon>
        <taxon>Saprolegniomycetes</taxon>
        <taxon>Saprolegniales</taxon>
        <taxon>Verrucalvaceae</taxon>
        <taxon>Aphanomyces</taxon>
    </lineage>
</organism>
<keyword evidence="1" id="KW-0677">Repeat</keyword>
<reference evidence="4 5" key="1">
    <citation type="submission" date="2019-07" db="EMBL/GenBank/DDBJ databases">
        <title>Genomics analysis of Aphanomyces spp. identifies a new class of oomycete effector associated with host adaptation.</title>
        <authorList>
            <person name="Gaulin E."/>
        </authorList>
    </citation>
    <scope>NUCLEOTIDE SEQUENCE [LARGE SCALE GENOMIC DNA]</scope>
    <source>
        <strain evidence="4 5">ATCC 201684</strain>
    </source>
</reference>
<dbReference type="InterPro" id="IPR011990">
    <property type="entry name" value="TPR-like_helical_dom_sf"/>
</dbReference>
<proteinExistence type="predicted"/>
<comment type="caution">
    <text evidence="4">The sequence shown here is derived from an EMBL/GenBank/DDBJ whole genome shotgun (WGS) entry which is preliminary data.</text>
</comment>
<dbReference type="Gene3D" id="1.25.40.10">
    <property type="entry name" value="Tetratricopeptide repeat domain"/>
    <property type="match status" value="1"/>
</dbReference>
<dbReference type="VEuPathDB" id="FungiDB:AeMF1_011576"/>
<feature type="repeat" description="TPR" evidence="3">
    <location>
        <begin position="382"/>
        <end position="415"/>
    </location>
</feature>
<evidence type="ECO:0000313" key="4">
    <source>
        <dbReference type="EMBL" id="KAF0729161.1"/>
    </source>
</evidence>
<dbReference type="InterPro" id="IPR019734">
    <property type="entry name" value="TPR_rpt"/>
</dbReference>
<dbReference type="AlphaFoldDB" id="A0A6G0WP57"/>
<sequence>MESSPPPLGLTLAFFHEFIRRSKIPLEGLTTKDVCRELVKPYTLSTKQSLVNHVLADPVDSITYLRPASWYVSHAWSYLFLDTVQALDTYFDEKELDPSTEALWFCVFNVNQHDVVSDDAVDFEEIFRTTLGTIRRMVMVVHPWNDPITLTRIWCIYEVYLATLLEGGEFQVAMATPQKRAFLDDVRSQSNAFFDMLGKVRSERARATKRSDQARIVQLIDEQIGFTDLDNKIFGALSGWMFNCVLQQSVLPNTTLVESATWCLVVGALMCDADREEEAEKYLLRALDLFQDNIAACKASMYIARVRAGRGEPRINWENLLIASMKRQSYELGRAHPDTLNTMYELGFCYCDIGEFDQAAELLTEVVIHRTNELGEGHYDTTIAMSLLGYIYLESGELDEALKWLQPSYDLQLTHLGDDHPATGRTMNNLALCYDGQGRYDLALPLYRKAHETSRRVFGEKHPSTEASWDNLHAATLRSRLLDSTSLSNSDPS</sequence>
<name>A0A6G0WP57_9STRA</name>